<dbReference type="PANTHER" id="PTHR33695">
    <property type="entry name" value="LIPOPROTEIN SIGNAL PEPTIDASE"/>
    <property type="match status" value="1"/>
</dbReference>
<feature type="transmembrane region" description="Helical" evidence="10">
    <location>
        <begin position="89"/>
        <end position="114"/>
    </location>
</feature>
<evidence type="ECO:0000256" key="6">
    <source>
        <dbReference type="ARBA" id="ARBA00022801"/>
    </source>
</evidence>
<keyword evidence="2" id="KW-1003">Cell membrane</keyword>
<reference evidence="11 12" key="1">
    <citation type="submission" date="2017-09" db="EMBL/GenBank/DDBJ databases">
        <title>Depth-based differentiation of microbial function through sediment-hosted aquifers and enrichment of novel symbionts in the deep terrestrial subsurface.</title>
        <authorList>
            <person name="Probst A.J."/>
            <person name="Ladd B."/>
            <person name="Jarett J.K."/>
            <person name="Geller-Mcgrath D.E."/>
            <person name="Sieber C.M."/>
            <person name="Emerson J.B."/>
            <person name="Anantharaman K."/>
            <person name="Thomas B.C."/>
            <person name="Malmstrom R."/>
            <person name="Stieglmeier M."/>
            <person name="Klingl A."/>
            <person name="Woyke T."/>
            <person name="Ryan C.M."/>
            <person name="Banfield J.F."/>
        </authorList>
    </citation>
    <scope>NUCLEOTIDE SEQUENCE [LARGE SCALE GENOMIC DNA]</scope>
    <source>
        <strain evidence="11">CG11_big_fil_rev_8_21_14_0_20_40_12</strain>
    </source>
</reference>
<evidence type="ECO:0000256" key="2">
    <source>
        <dbReference type="ARBA" id="ARBA00022475"/>
    </source>
</evidence>
<keyword evidence="7 10" id="KW-1133">Transmembrane helix</keyword>
<evidence type="ECO:0000256" key="3">
    <source>
        <dbReference type="ARBA" id="ARBA00022670"/>
    </source>
</evidence>
<dbReference type="InterPro" id="IPR001872">
    <property type="entry name" value="Peptidase_A8"/>
</dbReference>
<dbReference type="PANTHER" id="PTHR33695:SF1">
    <property type="entry name" value="LIPOPROTEIN SIGNAL PEPTIDASE"/>
    <property type="match status" value="1"/>
</dbReference>
<feature type="transmembrane region" description="Helical" evidence="10">
    <location>
        <begin position="33"/>
        <end position="50"/>
    </location>
</feature>
<proteinExistence type="inferred from homology"/>
<comment type="caution">
    <text evidence="11">The sequence shown here is derived from an EMBL/GenBank/DDBJ whole genome shotgun (WGS) entry which is preliminary data.</text>
</comment>
<evidence type="ECO:0000256" key="1">
    <source>
        <dbReference type="ARBA" id="ARBA00006139"/>
    </source>
</evidence>
<protein>
    <submittedName>
        <fullName evidence="11">Uncharacterized protein</fullName>
    </submittedName>
</protein>
<dbReference type="EMBL" id="PCVI01000012">
    <property type="protein sequence ID" value="PIQ70388.1"/>
    <property type="molecule type" value="Genomic_DNA"/>
</dbReference>
<evidence type="ECO:0000313" key="12">
    <source>
        <dbReference type="Proteomes" id="UP000231371"/>
    </source>
</evidence>
<name>A0A2H0KGH8_9BACT</name>
<comment type="similarity">
    <text evidence="1 9">Belongs to the peptidase A8 family.</text>
</comment>
<keyword evidence="4 10" id="KW-0812">Transmembrane</keyword>
<dbReference type="Proteomes" id="UP000231371">
    <property type="component" value="Unassembled WGS sequence"/>
</dbReference>
<evidence type="ECO:0000256" key="7">
    <source>
        <dbReference type="ARBA" id="ARBA00022989"/>
    </source>
</evidence>
<gene>
    <name evidence="11" type="ORF">COV89_00750</name>
</gene>
<evidence type="ECO:0000256" key="8">
    <source>
        <dbReference type="ARBA" id="ARBA00023136"/>
    </source>
</evidence>
<dbReference type="AlphaFoldDB" id="A0A2H0KGH8"/>
<evidence type="ECO:0000256" key="9">
    <source>
        <dbReference type="RuleBase" id="RU004181"/>
    </source>
</evidence>
<feature type="transmembrane region" description="Helical" evidence="10">
    <location>
        <begin position="62"/>
        <end position="83"/>
    </location>
</feature>
<dbReference type="GO" id="GO:0006508">
    <property type="term" value="P:proteolysis"/>
    <property type="evidence" value="ECO:0007669"/>
    <property type="project" value="UniProtKB-KW"/>
</dbReference>
<dbReference type="Pfam" id="PF01252">
    <property type="entry name" value="Peptidase_A8"/>
    <property type="match status" value="1"/>
</dbReference>
<dbReference type="GO" id="GO:0004190">
    <property type="term" value="F:aspartic-type endopeptidase activity"/>
    <property type="evidence" value="ECO:0007669"/>
    <property type="project" value="UniProtKB-KW"/>
</dbReference>
<organism evidence="11 12">
    <name type="scientific">Candidatus Shapirobacteria bacterium CG11_big_fil_rev_8_21_14_0_20_40_12</name>
    <dbReference type="NCBI Taxonomy" id="1974889"/>
    <lineage>
        <taxon>Bacteria</taxon>
        <taxon>Candidatus Shapironibacteriota</taxon>
    </lineage>
</organism>
<evidence type="ECO:0000256" key="5">
    <source>
        <dbReference type="ARBA" id="ARBA00022750"/>
    </source>
</evidence>
<keyword evidence="6" id="KW-0378">Hydrolase</keyword>
<evidence type="ECO:0000256" key="10">
    <source>
        <dbReference type="SAM" id="Phobius"/>
    </source>
</evidence>
<sequence length="121" mass="13831">MFFILLFFLALDRLLKSFFLKNPAVLVKHSGHYWFSSVIIILLTVFILKYKKKLPVLVRHGLALIFVGGLSNFSDRVIFGFVIDYIKISFLPFVFNFSDILITAGCLLVIYPLITIKSPAN</sequence>
<keyword evidence="3" id="KW-0645">Protease</keyword>
<keyword evidence="5" id="KW-0064">Aspartyl protease</keyword>
<evidence type="ECO:0000313" key="11">
    <source>
        <dbReference type="EMBL" id="PIQ70388.1"/>
    </source>
</evidence>
<dbReference type="PRINTS" id="PR00781">
    <property type="entry name" value="LIPOSIGPTASE"/>
</dbReference>
<accession>A0A2H0KGH8</accession>
<dbReference type="GO" id="GO:0016020">
    <property type="term" value="C:membrane"/>
    <property type="evidence" value="ECO:0007669"/>
    <property type="project" value="InterPro"/>
</dbReference>
<evidence type="ECO:0000256" key="4">
    <source>
        <dbReference type="ARBA" id="ARBA00022692"/>
    </source>
</evidence>
<keyword evidence="8 10" id="KW-0472">Membrane</keyword>